<organism evidence="4 5">
    <name type="scientific">Fusarium acuminatum</name>
    <dbReference type="NCBI Taxonomy" id="5515"/>
    <lineage>
        <taxon>Eukaryota</taxon>
        <taxon>Fungi</taxon>
        <taxon>Dikarya</taxon>
        <taxon>Ascomycota</taxon>
        <taxon>Pezizomycotina</taxon>
        <taxon>Sordariomycetes</taxon>
        <taxon>Hypocreomycetidae</taxon>
        <taxon>Hypocreales</taxon>
        <taxon>Nectriaceae</taxon>
        <taxon>Fusarium</taxon>
        <taxon>Fusarium tricinctum species complex</taxon>
    </lineage>
</organism>
<proteinExistence type="predicted"/>
<feature type="compositionally biased region" description="Basic and acidic residues" evidence="1">
    <location>
        <begin position="380"/>
        <end position="392"/>
    </location>
</feature>
<keyword evidence="3" id="KW-0732">Signal</keyword>
<feature type="compositionally biased region" description="Polar residues" evidence="1">
    <location>
        <begin position="120"/>
        <end position="133"/>
    </location>
</feature>
<feature type="transmembrane region" description="Helical" evidence="2">
    <location>
        <begin position="82"/>
        <end position="105"/>
    </location>
</feature>
<name>A0ABZ2X935_9HYPO</name>
<keyword evidence="5" id="KW-1185">Reference proteome</keyword>
<reference evidence="4 5" key="1">
    <citation type="submission" date="2024-04" db="EMBL/GenBank/DDBJ databases">
        <title>Complete genome sequence of Fusarium acuminatum.</title>
        <authorList>
            <person name="Lan B."/>
        </authorList>
    </citation>
    <scope>NUCLEOTIDE SEQUENCE [LARGE SCALE GENOMIC DNA]</scope>
    <source>
        <strain evidence="4">1A</strain>
    </source>
</reference>
<evidence type="ECO:0000313" key="4">
    <source>
        <dbReference type="EMBL" id="WZH48985.1"/>
    </source>
</evidence>
<evidence type="ECO:0000256" key="1">
    <source>
        <dbReference type="SAM" id="MobiDB-lite"/>
    </source>
</evidence>
<feature type="chain" id="PRO_5045073925" evidence="3">
    <location>
        <begin position="26"/>
        <end position="452"/>
    </location>
</feature>
<feature type="compositionally biased region" description="Pro residues" evidence="1">
    <location>
        <begin position="243"/>
        <end position="261"/>
    </location>
</feature>
<feature type="region of interest" description="Disordered" evidence="1">
    <location>
        <begin position="320"/>
        <end position="342"/>
    </location>
</feature>
<feature type="region of interest" description="Disordered" evidence="1">
    <location>
        <begin position="373"/>
        <end position="397"/>
    </location>
</feature>
<dbReference type="EMBL" id="CP151265">
    <property type="protein sequence ID" value="WZH48985.1"/>
    <property type="molecule type" value="Genomic_DNA"/>
</dbReference>
<keyword evidence="2" id="KW-0472">Membrane</keyword>
<dbReference type="Proteomes" id="UP001489902">
    <property type="component" value="Chromosome 6"/>
</dbReference>
<evidence type="ECO:0000313" key="5">
    <source>
        <dbReference type="Proteomes" id="UP001489902"/>
    </source>
</evidence>
<feature type="region of interest" description="Disordered" evidence="1">
    <location>
        <begin position="203"/>
        <end position="283"/>
    </location>
</feature>
<feature type="compositionally biased region" description="Basic and acidic residues" evidence="1">
    <location>
        <begin position="270"/>
        <end position="279"/>
    </location>
</feature>
<feature type="signal peptide" evidence="3">
    <location>
        <begin position="1"/>
        <end position="25"/>
    </location>
</feature>
<keyword evidence="2" id="KW-1133">Transmembrane helix</keyword>
<keyword evidence="2" id="KW-0812">Transmembrane</keyword>
<gene>
    <name evidence="4" type="ORF">QYS62_010172</name>
</gene>
<evidence type="ECO:0000256" key="3">
    <source>
        <dbReference type="SAM" id="SignalP"/>
    </source>
</evidence>
<accession>A0ABZ2X935</accession>
<protein>
    <submittedName>
        <fullName evidence="4">Uncharacterized protein</fullName>
    </submittedName>
</protein>
<feature type="region of interest" description="Disordered" evidence="1">
    <location>
        <begin position="116"/>
        <end position="142"/>
    </location>
</feature>
<evidence type="ECO:0000256" key="2">
    <source>
        <dbReference type="SAM" id="Phobius"/>
    </source>
</evidence>
<sequence length="452" mass="49515">MNTMDSWTRMSTYLLGVLITQHAEARPITPREPGLTREDVKSLVYHILESSKLSKDLARKDEGLEQDDDSSKRTITGAEKGVIVGGTVAAGIVLGVTVFVVVLIYKQHLIRRQERGGHINTATSPYQESSKPETTTGSSTRRSWRHTFNHRMSVPDSASVYSQRSFGNDISNAQIRMATTQPMPPTMMPCKAAQMLGIEPLESTTPLTRTPLPSPRLPNKPLSQNSMPQGPLPQNPLKQNPLPWNPPPQSPPPQCPLPSIPVPSGGEEDVSSRGPRDRTSSNCTMSTLGRELLHDVMQPMSLSPTKFSPPLDKTDFTRPPLPISKVKKPPPVAFNNNTKGQKRMPSRRYFVPLFKSNGQLLSPTSPEECLAPETTTEEETNAKAETVLRDSSRAGPMEMPDEELKAAALPGVSKQTTSCEVSAGMSCVRVLNGIPISVLLYSWSSKAHRWAG</sequence>